<dbReference type="PANTHER" id="PTHR43727:SF2">
    <property type="entry name" value="GROUP IV DECARBOXYLASE"/>
    <property type="match status" value="1"/>
</dbReference>
<dbReference type="Pfam" id="PF00278">
    <property type="entry name" value="Orn_DAP_Arg_deC"/>
    <property type="match status" value="1"/>
</dbReference>
<dbReference type="EMBL" id="DVFK01000009">
    <property type="protein sequence ID" value="HIQ66988.1"/>
    <property type="molecule type" value="Genomic_DNA"/>
</dbReference>
<dbReference type="Gene3D" id="3.20.20.10">
    <property type="entry name" value="Alanine racemase"/>
    <property type="match status" value="1"/>
</dbReference>
<dbReference type="SUPFAM" id="SSF51419">
    <property type="entry name" value="PLP-binding barrel"/>
    <property type="match status" value="1"/>
</dbReference>
<sequence length="405" mass="45549">MKETQLKALLREKTTPLYVFDLAELRRRVQYLRQALPEKVKLCYAVKANPFILEELSGLVDRLEICSPGELHICRQLGLPGEKFVVSGVYKEPTLLRQWISQGEPTGVYTVESMTQFDVIYQAAAAAQKRVPLLLRLTSGNQFGLDEAEIQSLIGEYRDSPFLDIRGIQYFSGTQKTSLKRLKRELDTLDSFLKGLRDTWGYEARELEFGPGFPVSYFQGDSFEESAFLEGFSQMLRELDFSGSITLELGRSIAASCGSYLTQVVDRKRNLGENYAIVDGGIHQLAYYGQFMAMKHPYIHILHREQAAKDSGEEPWNICGSLCTVNDILVKKLPLGNLNIGDVLVFQNTGAYCMTEGISLFLTRDLPEVVLLKGDGTTLTVRPRIQTHTLNIPNMKGEACYGKTD</sequence>
<protein>
    <submittedName>
        <fullName evidence="4">Alanine racemase</fullName>
    </submittedName>
</protein>
<dbReference type="Gene3D" id="2.40.37.10">
    <property type="entry name" value="Lyase, Ornithine Decarboxylase, Chain A, domain 1"/>
    <property type="match status" value="1"/>
</dbReference>
<evidence type="ECO:0000259" key="3">
    <source>
        <dbReference type="Pfam" id="PF00278"/>
    </source>
</evidence>
<dbReference type="InterPro" id="IPR029066">
    <property type="entry name" value="PLP-binding_barrel"/>
</dbReference>
<dbReference type="InterPro" id="IPR009006">
    <property type="entry name" value="Ala_racemase/Decarboxylase_C"/>
</dbReference>
<dbReference type="GO" id="GO:0008836">
    <property type="term" value="F:diaminopimelate decarboxylase activity"/>
    <property type="evidence" value="ECO:0007669"/>
    <property type="project" value="TreeGrafter"/>
</dbReference>
<dbReference type="PANTHER" id="PTHR43727">
    <property type="entry name" value="DIAMINOPIMELATE DECARBOXYLASE"/>
    <property type="match status" value="1"/>
</dbReference>
<dbReference type="Proteomes" id="UP000886796">
    <property type="component" value="Unassembled WGS sequence"/>
</dbReference>
<gene>
    <name evidence="4" type="ORF">IAB74_00555</name>
</gene>
<evidence type="ECO:0000256" key="2">
    <source>
        <dbReference type="ARBA" id="ARBA00022898"/>
    </source>
</evidence>
<comment type="cofactor">
    <cofactor evidence="1">
        <name>pyridoxal 5'-phosphate</name>
        <dbReference type="ChEBI" id="CHEBI:597326"/>
    </cofactor>
</comment>
<name>A0A9D0Z318_9FIRM</name>
<dbReference type="AlphaFoldDB" id="A0A9D0Z318"/>
<dbReference type="GO" id="GO:0009089">
    <property type="term" value="P:lysine biosynthetic process via diaminopimelate"/>
    <property type="evidence" value="ECO:0007669"/>
    <property type="project" value="TreeGrafter"/>
</dbReference>
<comment type="caution">
    <text evidence="4">The sequence shown here is derived from an EMBL/GenBank/DDBJ whole genome shotgun (WGS) entry which is preliminary data.</text>
</comment>
<proteinExistence type="predicted"/>
<evidence type="ECO:0000313" key="4">
    <source>
        <dbReference type="EMBL" id="HIQ66988.1"/>
    </source>
</evidence>
<keyword evidence="2" id="KW-0663">Pyridoxal phosphate</keyword>
<accession>A0A9D0Z318</accession>
<evidence type="ECO:0000313" key="5">
    <source>
        <dbReference type="Proteomes" id="UP000886796"/>
    </source>
</evidence>
<dbReference type="InterPro" id="IPR022643">
    <property type="entry name" value="De-COase2_C"/>
</dbReference>
<feature type="domain" description="Orn/DAP/Arg decarboxylase 2 C-terminal" evidence="3">
    <location>
        <begin position="67"/>
        <end position="350"/>
    </location>
</feature>
<dbReference type="SUPFAM" id="SSF50621">
    <property type="entry name" value="Alanine racemase C-terminal domain-like"/>
    <property type="match status" value="1"/>
</dbReference>
<evidence type="ECO:0000256" key="1">
    <source>
        <dbReference type="ARBA" id="ARBA00001933"/>
    </source>
</evidence>
<reference evidence="4" key="2">
    <citation type="journal article" date="2021" name="PeerJ">
        <title>Extensive microbial diversity within the chicken gut microbiome revealed by metagenomics and culture.</title>
        <authorList>
            <person name="Gilroy R."/>
            <person name="Ravi A."/>
            <person name="Getino M."/>
            <person name="Pursley I."/>
            <person name="Horton D.L."/>
            <person name="Alikhan N.F."/>
            <person name="Baker D."/>
            <person name="Gharbi K."/>
            <person name="Hall N."/>
            <person name="Watson M."/>
            <person name="Adriaenssens E.M."/>
            <person name="Foster-Nyarko E."/>
            <person name="Jarju S."/>
            <person name="Secka A."/>
            <person name="Antonio M."/>
            <person name="Oren A."/>
            <person name="Chaudhuri R.R."/>
            <person name="La Ragione R."/>
            <person name="Hildebrand F."/>
            <person name="Pallen M.J."/>
        </authorList>
    </citation>
    <scope>NUCLEOTIDE SEQUENCE</scope>
    <source>
        <strain evidence="4">13361</strain>
    </source>
</reference>
<organism evidence="4 5">
    <name type="scientific">Candidatus Faecousia excrementigallinarum</name>
    <dbReference type="NCBI Taxonomy" id="2840806"/>
    <lineage>
        <taxon>Bacteria</taxon>
        <taxon>Bacillati</taxon>
        <taxon>Bacillota</taxon>
        <taxon>Clostridia</taxon>
        <taxon>Eubacteriales</taxon>
        <taxon>Oscillospiraceae</taxon>
        <taxon>Faecousia</taxon>
    </lineage>
</organism>
<reference evidence="4" key="1">
    <citation type="submission" date="2020-10" db="EMBL/GenBank/DDBJ databases">
        <authorList>
            <person name="Gilroy R."/>
        </authorList>
    </citation>
    <scope>NUCLEOTIDE SEQUENCE</scope>
    <source>
        <strain evidence="4">13361</strain>
    </source>
</reference>